<accession>A0A9X1IRK6</accession>
<sequence>MNYDDYIAAFNQGDDAALVETWFAPDCVMYSSSRVSRGRAELLAFLRWAHDGVREVVRPRQVMNHGDRLFVDVDMDFVCTAPRPDFPFVPLLPGDIVTVRFFVTYALDGNGLIKELCSMTWPAEQGVIKAPMLSGHAGGRASYHAYAAAFSAGDMERAGRFYTDDCTLRLSSMPPIIGKQAICDFYRTMFRSVREHLTIHSLVMDDHGIAVDCTSTFTAQQDAPDFVVAPLKAGESVAVRVFVIYGLRDGRICKIDVARAGEPKREGSQ</sequence>
<evidence type="ECO:0000259" key="1">
    <source>
        <dbReference type="Pfam" id="PF12680"/>
    </source>
</evidence>
<dbReference type="Gene3D" id="3.10.450.50">
    <property type="match status" value="2"/>
</dbReference>
<dbReference type="Proteomes" id="UP001138757">
    <property type="component" value="Unassembled WGS sequence"/>
</dbReference>
<dbReference type="AlphaFoldDB" id="A0A9X1IRK6"/>
<keyword evidence="3" id="KW-1185">Reference proteome</keyword>
<proteinExistence type="predicted"/>
<feature type="domain" description="SnoaL-like" evidence="1">
    <location>
        <begin position="145"/>
        <end position="254"/>
    </location>
</feature>
<evidence type="ECO:0000313" key="3">
    <source>
        <dbReference type="Proteomes" id="UP001138757"/>
    </source>
</evidence>
<dbReference type="CDD" id="cd00531">
    <property type="entry name" value="NTF2_like"/>
    <property type="match status" value="1"/>
</dbReference>
<organism evidence="2 3">
    <name type="scientific">Sphingobium nicotianae</name>
    <dbReference type="NCBI Taxonomy" id="2782607"/>
    <lineage>
        <taxon>Bacteria</taxon>
        <taxon>Pseudomonadati</taxon>
        <taxon>Pseudomonadota</taxon>
        <taxon>Alphaproteobacteria</taxon>
        <taxon>Sphingomonadales</taxon>
        <taxon>Sphingomonadaceae</taxon>
        <taxon>Sphingobium</taxon>
    </lineage>
</organism>
<name>A0A9X1IRK6_9SPHN</name>
<gene>
    <name evidence="2" type="ORF">KK488_10670</name>
</gene>
<protein>
    <submittedName>
        <fullName evidence="2">Nuclear transport factor 2 family protein</fullName>
    </submittedName>
</protein>
<dbReference type="EMBL" id="JAHGAW010000006">
    <property type="protein sequence ID" value="MBT2187409.1"/>
    <property type="molecule type" value="Genomic_DNA"/>
</dbReference>
<dbReference type="Pfam" id="PF12680">
    <property type="entry name" value="SnoaL_2"/>
    <property type="match status" value="2"/>
</dbReference>
<dbReference type="RefSeq" id="WP_214623322.1">
    <property type="nucleotide sequence ID" value="NZ_JAHGAW010000006.1"/>
</dbReference>
<dbReference type="InterPro" id="IPR032710">
    <property type="entry name" value="NTF2-like_dom_sf"/>
</dbReference>
<comment type="caution">
    <text evidence="2">The sequence shown here is derived from an EMBL/GenBank/DDBJ whole genome shotgun (WGS) entry which is preliminary data.</text>
</comment>
<feature type="domain" description="SnoaL-like" evidence="1">
    <location>
        <begin position="5"/>
        <end position="114"/>
    </location>
</feature>
<evidence type="ECO:0000313" key="2">
    <source>
        <dbReference type="EMBL" id="MBT2187409.1"/>
    </source>
</evidence>
<dbReference type="SUPFAM" id="SSF54427">
    <property type="entry name" value="NTF2-like"/>
    <property type="match status" value="2"/>
</dbReference>
<reference evidence="2" key="1">
    <citation type="submission" date="2021-05" db="EMBL/GenBank/DDBJ databases">
        <title>Genome of Sphingobium sp. strain.</title>
        <authorList>
            <person name="Fan R."/>
        </authorList>
    </citation>
    <scope>NUCLEOTIDE SEQUENCE</scope>
    <source>
        <strain evidence="2">H33</strain>
    </source>
</reference>
<dbReference type="InterPro" id="IPR037401">
    <property type="entry name" value="SnoaL-like"/>
</dbReference>